<dbReference type="PANTHER" id="PTHR13017:SF0">
    <property type="entry name" value="METHENYLTETRAHYDROFOLATE SYNTHASE DOMAIN-CONTAINING PROTEIN"/>
    <property type="match status" value="1"/>
</dbReference>
<dbReference type="Gene3D" id="3.40.470.10">
    <property type="entry name" value="Uracil-DNA glycosylase-like domain"/>
    <property type="match status" value="1"/>
</dbReference>
<dbReference type="GO" id="GO:0000700">
    <property type="term" value="F:mismatch base pair DNA N-glycosylase activity"/>
    <property type="evidence" value="ECO:0007669"/>
    <property type="project" value="InterPro"/>
</dbReference>
<protein>
    <submittedName>
        <fullName evidence="3">5-formyltetrahydrofolate cyclo-ligase</fullName>
    </submittedName>
</protein>
<dbReference type="eggNOG" id="COG3663">
    <property type="taxonomic scope" value="Bacteria"/>
</dbReference>
<dbReference type="Pfam" id="PF03167">
    <property type="entry name" value="UDG"/>
    <property type="match status" value="1"/>
</dbReference>
<dbReference type="InterPro" id="IPR037171">
    <property type="entry name" value="NagB/RpiA_transferase-like"/>
</dbReference>
<dbReference type="InterPro" id="IPR036895">
    <property type="entry name" value="Uracil-DNA_glycosylase-like_sf"/>
</dbReference>
<feature type="domain" description="Uracil-DNA glycosylase-like" evidence="2">
    <location>
        <begin position="256"/>
        <end position="417"/>
    </location>
</feature>
<reference evidence="4" key="2">
    <citation type="journal article" date="2010" name="Stand. Genomic Sci.">
        <title>Complete genome sequence of Thermaerobacter marianensis type strain (7p75aT).</title>
        <authorList>
            <person name="Han C."/>
            <person name="Gu W."/>
            <person name="Zhang X."/>
            <person name="Lapidus A."/>
            <person name="Nolan M."/>
            <person name="Copeland A."/>
            <person name="Lucas S."/>
            <person name="Glavina Del Rio T."/>
            <person name="Tice H."/>
            <person name="Cheng J."/>
            <person name="Tapia R."/>
            <person name="Goodwin L."/>
            <person name="Pitluck S."/>
            <person name="Pagani I."/>
            <person name="Ivanova N."/>
            <person name="Mavromatis K."/>
            <person name="Mikhailova N."/>
            <person name="Pati A."/>
            <person name="Chen A."/>
            <person name="Palaniappan K."/>
            <person name="Land M."/>
            <person name="Hauser L."/>
            <person name="Chang Y."/>
            <person name="Jeffries C."/>
            <person name="Schneider S."/>
            <person name="Rohde M."/>
            <person name="Goker M."/>
            <person name="Pukall R."/>
            <person name="Woyke T."/>
            <person name="Bristow J."/>
            <person name="Eisen J."/>
            <person name="Markowitz V."/>
            <person name="Hugenholtz P."/>
            <person name="Kyrpides N."/>
            <person name="Klenk H."/>
            <person name="Detter J."/>
        </authorList>
    </citation>
    <scope>NUCLEOTIDE SEQUENCE [LARGE SCALE GENOMIC DNA]</scope>
    <source>
        <strain evidence="4">ATCC 700841 / DSM 12885 / JCM 10246 / 7p75a</strain>
    </source>
</reference>
<dbReference type="eggNOG" id="COG0212">
    <property type="taxonomic scope" value="Bacteria"/>
</dbReference>
<evidence type="ECO:0000256" key="1">
    <source>
        <dbReference type="SAM" id="MobiDB-lite"/>
    </source>
</evidence>
<dbReference type="Pfam" id="PF01812">
    <property type="entry name" value="5-FTHF_cyc-lig"/>
    <property type="match status" value="1"/>
</dbReference>
<evidence type="ECO:0000313" key="3">
    <source>
        <dbReference type="EMBL" id="ADU50624.1"/>
    </source>
</evidence>
<organism evidence="3 4">
    <name type="scientific">Thermaerobacter marianensis (strain ATCC 700841 / DSM 12885 / JCM 10246 / 7p75a)</name>
    <dbReference type="NCBI Taxonomy" id="644966"/>
    <lineage>
        <taxon>Bacteria</taxon>
        <taxon>Bacillati</taxon>
        <taxon>Bacillota</taxon>
        <taxon>Clostridia</taxon>
        <taxon>Eubacteriales</taxon>
        <taxon>Clostridiales Family XVII. Incertae Sedis</taxon>
        <taxon>Thermaerobacter</taxon>
    </lineage>
</organism>
<dbReference type="GO" id="GO:0005737">
    <property type="term" value="C:cytoplasm"/>
    <property type="evidence" value="ECO:0007669"/>
    <property type="project" value="TreeGrafter"/>
</dbReference>
<sequence>MTRDEAVDKDAVPSKEAARREVYRRLREAGAARFPFPIEGRIPNFQGAERAAARLRELEIYRRARALKVNPDTPQLPVRAMALADGKTLYMPTPRLRGAFLRIRPQDVPRGEERRAAQLSKAAEYGRFVPLAELAPEAAPIDLVVAGAVAVTRDGARAGKGEGYADYEYALLRELGHPELPVVTTVHPLQLVDRLPVDPHDLSVDVVVTPDQVIRTRTPYPKPRGIRWEEVTEEDLQAMPVLRELRALLWERMTVPEVLVPGLAAVFVGLNPGRASATAGHHFAGPNNLFWRLLHEAGFVPRVLRPEEDGLLPRWGLGVTNVVPRATQGEADLTWDELAAGGAVLREKMARVRPRLVVLLGKQVYRAYAGLARTARVEWGPQPRESVPGVREFAAPNPSSRSTVPYEERLRLFREARAWLQDASRA</sequence>
<evidence type="ECO:0000313" key="4">
    <source>
        <dbReference type="Proteomes" id="UP000008915"/>
    </source>
</evidence>
<dbReference type="GO" id="GO:0006285">
    <property type="term" value="P:base-excision repair, AP site formation"/>
    <property type="evidence" value="ECO:0007669"/>
    <property type="project" value="InterPro"/>
</dbReference>
<gene>
    <name evidence="3" type="ordered locus">Tmar_0503</name>
</gene>
<dbReference type="KEGG" id="tmr:Tmar_0503"/>
<reference evidence="3 4" key="1">
    <citation type="journal article" date="2010" name="Stand. Genomic Sci.">
        <title>Complete genome sequence of Thermaerobacter marianensis type strain (7p75a).</title>
        <authorList>
            <person name="Han C."/>
            <person name="Gu W."/>
            <person name="Zhang X."/>
            <person name="Lapidus A."/>
            <person name="Nolan M."/>
            <person name="Copeland A."/>
            <person name="Lucas S."/>
            <person name="Del Rio T.G."/>
            <person name="Tice H."/>
            <person name="Cheng J.F."/>
            <person name="Tapia R."/>
            <person name="Goodwin L."/>
            <person name="Pitluck S."/>
            <person name="Pagani I."/>
            <person name="Ivanova N."/>
            <person name="Mavromatis K."/>
            <person name="Mikhailova N."/>
            <person name="Pati A."/>
            <person name="Chen A."/>
            <person name="Palaniappan K."/>
            <person name="Land M."/>
            <person name="Hauser L."/>
            <person name="Chang Y.J."/>
            <person name="Jeffries C.D."/>
            <person name="Schneider S."/>
            <person name="Rohde M."/>
            <person name="Goker M."/>
            <person name="Pukall R."/>
            <person name="Woyke T."/>
            <person name="Bristow J."/>
            <person name="Eisen J.A."/>
            <person name="Markowitz V."/>
            <person name="Hugenholtz P."/>
            <person name="Kyrpides N.C."/>
            <person name="Klenk H.P."/>
            <person name="Detter J.C."/>
        </authorList>
    </citation>
    <scope>NUCLEOTIDE SEQUENCE [LARGE SCALE GENOMIC DNA]</scope>
    <source>
        <strain evidence="4">ATCC 700841 / DSM 12885 / JCM 10246 / 7p75a</strain>
    </source>
</reference>
<dbReference type="AlphaFoldDB" id="E6SGZ3"/>
<dbReference type="HOGENOM" id="CLU_643929_0_0_9"/>
<proteinExistence type="predicted"/>
<dbReference type="SUPFAM" id="SSF52141">
    <property type="entry name" value="Uracil-DNA glycosylase-like"/>
    <property type="match status" value="1"/>
</dbReference>
<dbReference type="EMBL" id="CP002344">
    <property type="protein sequence ID" value="ADU50624.1"/>
    <property type="molecule type" value="Genomic_DNA"/>
</dbReference>
<accession>E6SGZ3</accession>
<dbReference type="Proteomes" id="UP000008915">
    <property type="component" value="Chromosome"/>
</dbReference>
<evidence type="ECO:0000259" key="2">
    <source>
        <dbReference type="SMART" id="SM00986"/>
    </source>
</evidence>
<feature type="region of interest" description="Disordered" evidence="1">
    <location>
        <begin position="382"/>
        <end position="402"/>
    </location>
</feature>
<dbReference type="PANTHER" id="PTHR13017">
    <property type="entry name" value="5-FORMYLTETRAHYDROFOLATE CYCLO-LIGASE-RELATED"/>
    <property type="match status" value="1"/>
</dbReference>
<keyword evidence="4" id="KW-1185">Reference proteome</keyword>
<dbReference type="Gene3D" id="3.40.50.10420">
    <property type="entry name" value="NagB/RpiA/CoA transferase-like"/>
    <property type="match status" value="1"/>
</dbReference>
<dbReference type="RefSeq" id="WP_013494929.1">
    <property type="nucleotide sequence ID" value="NC_014831.1"/>
</dbReference>
<dbReference type="CDD" id="cd10028">
    <property type="entry name" value="UDG-F2_TDG_MUG"/>
    <property type="match status" value="1"/>
</dbReference>
<dbReference type="InterPro" id="IPR024185">
    <property type="entry name" value="FTHF_cligase-like_sf"/>
</dbReference>
<dbReference type="SMART" id="SM00987">
    <property type="entry name" value="UreE_C"/>
    <property type="match status" value="1"/>
</dbReference>
<dbReference type="OrthoDB" id="9801938at2"/>
<name>E6SGZ3_THEM7</name>
<dbReference type="InterPro" id="IPR005122">
    <property type="entry name" value="Uracil-DNA_glycosylase-like"/>
</dbReference>
<dbReference type="SMART" id="SM00986">
    <property type="entry name" value="UDG"/>
    <property type="match status" value="1"/>
</dbReference>
<dbReference type="STRING" id="644966.Tmar_0503"/>
<dbReference type="InterPro" id="IPR015637">
    <property type="entry name" value="MUG/TDG"/>
</dbReference>
<dbReference type="InterPro" id="IPR002698">
    <property type="entry name" value="FTHF_cligase"/>
</dbReference>
<dbReference type="SUPFAM" id="SSF100950">
    <property type="entry name" value="NagB/RpiA/CoA transferase-like"/>
    <property type="match status" value="1"/>
</dbReference>